<proteinExistence type="predicted"/>
<name>A0ABV4X3G4_9CYAN</name>
<evidence type="ECO:0000313" key="1">
    <source>
        <dbReference type="EMBL" id="MFB2877324.1"/>
    </source>
</evidence>
<dbReference type="EMBL" id="JBHFNQ010000084">
    <property type="protein sequence ID" value="MFB2877324.1"/>
    <property type="molecule type" value="Genomic_DNA"/>
</dbReference>
<organism evidence="1 2">
    <name type="scientific">Floridaenema aerugineum BLCC-F46</name>
    <dbReference type="NCBI Taxonomy" id="3153654"/>
    <lineage>
        <taxon>Bacteria</taxon>
        <taxon>Bacillati</taxon>
        <taxon>Cyanobacteriota</taxon>
        <taxon>Cyanophyceae</taxon>
        <taxon>Oscillatoriophycideae</taxon>
        <taxon>Aerosakkonematales</taxon>
        <taxon>Aerosakkonemataceae</taxon>
        <taxon>Floridanema</taxon>
        <taxon>Floridanema aerugineum</taxon>
    </lineage>
</organism>
<dbReference type="Proteomes" id="UP001576774">
    <property type="component" value="Unassembled WGS sequence"/>
</dbReference>
<reference evidence="1 2" key="1">
    <citation type="submission" date="2024-09" db="EMBL/GenBank/DDBJ databases">
        <title>Floridaenema gen nov. (Aerosakkonemataceae, Aerosakkonematales ord. nov., Cyanobacteria) from benthic tropical and subtropical fresh waters, with the description of four new species.</title>
        <authorList>
            <person name="Moretto J.A."/>
            <person name="Berthold D.E."/>
            <person name="Lefler F.W."/>
            <person name="Huang I.-S."/>
            <person name="Laughinghouse H. IV."/>
        </authorList>
    </citation>
    <scope>NUCLEOTIDE SEQUENCE [LARGE SCALE GENOMIC DNA]</scope>
    <source>
        <strain evidence="1 2">BLCC-F46</strain>
    </source>
</reference>
<evidence type="ECO:0000313" key="2">
    <source>
        <dbReference type="Proteomes" id="UP001576774"/>
    </source>
</evidence>
<accession>A0ABV4X3G4</accession>
<gene>
    <name evidence="1" type="ORF">ACE1CC_10605</name>
</gene>
<comment type="caution">
    <text evidence="1">The sequence shown here is derived from an EMBL/GenBank/DDBJ whole genome shotgun (WGS) entry which is preliminary data.</text>
</comment>
<keyword evidence="2" id="KW-1185">Reference proteome</keyword>
<sequence length="64" mass="7345">MEKFCSSLRSPFLYRILNPSTKQKDALPEKPATTDAKSEITKGVVERHFCLSGNQKFIVLFRQI</sequence>
<protein>
    <submittedName>
        <fullName evidence="1">Uncharacterized protein</fullName>
    </submittedName>
</protein>